<comment type="caution">
    <text evidence="1">The sequence shown here is derived from an EMBL/GenBank/DDBJ whole genome shotgun (WGS) entry which is preliminary data.</text>
</comment>
<name>A0ACC1NT74_9PEZI</name>
<organism evidence="1 2">
    <name type="scientific">Xylaria curta</name>
    <dbReference type="NCBI Taxonomy" id="42375"/>
    <lineage>
        <taxon>Eukaryota</taxon>
        <taxon>Fungi</taxon>
        <taxon>Dikarya</taxon>
        <taxon>Ascomycota</taxon>
        <taxon>Pezizomycotina</taxon>
        <taxon>Sordariomycetes</taxon>
        <taxon>Xylariomycetidae</taxon>
        <taxon>Xylariales</taxon>
        <taxon>Xylariaceae</taxon>
        <taxon>Xylaria</taxon>
    </lineage>
</organism>
<accession>A0ACC1NT74</accession>
<keyword evidence="2" id="KW-1185">Reference proteome</keyword>
<sequence length="208" mass="20820">MYATKSLLALAVLAETSLAQTYLHEDCSSSINDLNVAAPTLPSVLQSAYGAKHSAEPNAEVLLKDPHAYVQDVCNFVPQLPVDLLDDFAEYGGSLLSFAGGHVEIYDAIITHCITTGPAAASITSYLHSIIASPEALCQHSSTPVANGTASITPYPTPTGSNSTLPTTGVPSTSVPTAAAGRPTGALIGAAAIGGGGGGGGTMPACGP</sequence>
<evidence type="ECO:0000313" key="2">
    <source>
        <dbReference type="Proteomes" id="UP001143856"/>
    </source>
</evidence>
<reference evidence="1" key="1">
    <citation type="submission" date="2022-10" db="EMBL/GenBank/DDBJ databases">
        <title>Genome Sequence of Xylaria curta.</title>
        <authorList>
            <person name="Buettner E."/>
        </authorList>
    </citation>
    <scope>NUCLEOTIDE SEQUENCE</scope>
    <source>
        <strain evidence="1">Babe10</strain>
    </source>
</reference>
<gene>
    <name evidence="1" type="ORF">NUW58_g6429</name>
</gene>
<evidence type="ECO:0000313" key="1">
    <source>
        <dbReference type="EMBL" id="KAJ2982500.1"/>
    </source>
</evidence>
<dbReference type="Proteomes" id="UP001143856">
    <property type="component" value="Unassembled WGS sequence"/>
</dbReference>
<protein>
    <submittedName>
        <fullName evidence="1">Uncharacterized protein</fullName>
    </submittedName>
</protein>
<proteinExistence type="predicted"/>
<dbReference type="EMBL" id="JAPDGR010001450">
    <property type="protein sequence ID" value="KAJ2982500.1"/>
    <property type="molecule type" value="Genomic_DNA"/>
</dbReference>